<dbReference type="VEuPathDB" id="MicrosporidiaDB:CWI38_0049p0010"/>
<proteinExistence type="predicted"/>
<evidence type="ECO:0000313" key="2">
    <source>
        <dbReference type="Proteomes" id="UP000292282"/>
    </source>
</evidence>
<sequence length="100" mass="11825">MINKQEVYKKMTVKYSKKTKDGNVEYHTFDKPGAFNILTSEPEKNKMNFSASHGILWKTTDILLTEDTTIFYNIETALSILYELYLLYQQFNSEHAEFKR</sequence>
<dbReference type="AlphaFoldDB" id="A0A4Q9M4A5"/>
<name>A0A4Q9M4A5_9MICR</name>
<dbReference type="Proteomes" id="UP000292282">
    <property type="component" value="Unassembled WGS sequence"/>
</dbReference>
<protein>
    <submittedName>
        <fullName evidence="1">Uncharacterized protein</fullName>
    </submittedName>
</protein>
<evidence type="ECO:0000313" key="1">
    <source>
        <dbReference type="EMBL" id="TBU20572.1"/>
    </source>
</evidence>
<dbReference type="EMBL" id="PITK01000049">
    <property type="protein sequence ID" value="TBU20572.1"/>
    <property type="molecule type" value="Genomic_DNA"/>
</dbReference>
<reference evidence="1 2" key="1">
    <citation type="submission" date="2017-12" db="EMBL/GenBank/DDBJ databases">
        <authorList>
            <person name="Pombert J.-F."/>
            <person name="Haag K.L."/>
            <person name="Ebert D."/>
        </authorList>
    </citation>
    <scope>NUCLEOTIDE SEQUENCE [LARGE SCALE GENOMIC DNA]</scope>
    <source>
        <strain evidence="1">IL-G-3</strain>
    </source>
</reference>
<keyword evidence="2" id="KW-1185">Reference proteome</keyword>
<comment type="caution">
    <text evidence="1">The sequence shown here is derived from an EMBL/GenBank/DDBJ whole genome shotgun (WGS) entry which is preliminary data.</text>
</comment>
<accession>A0A4Q9M4A5</accession>
<organism evidence="1 2">
    <name type="scientific">Hamiltosporidium tvaerminnensis</name>
    <dbReference type="NCBI Taxonomy" id="1176355"/>
    <lineage>
        <taxon>Eukaryota</taxon>
        <taxon>Fungi</taxon>
        <taxon>Fungi incertae sedis</taxon>
        <taxon>Microsporidia</taxon>
        <taxon>Dubosqiidae</taxon>
        <taxon>Hamiltosporidium</taxon>
    </lineage>
</organism>
<gene>
    <name evidence="1" type="ORF">CWI38_0049p0010</name>
</gene>